<feature type="compositionally biased region" description="Polar residues" evidence="1">
    <location>
        <begin position="63"/>
        <end position="86"/>
    </location>
</feature>
<reference evidence="3 4" key="1">
    <citation type="submission" date="2021-01" db="EMBL/GenBank/DDBJ databases">
        <title>Chromosome-level genome assembly of a human fungal pathogen reveals clustering of transcriptionally co-regulated genes.</title>
        <authorList>
            <person name="Voorhies M."/>
            <person name="Cohen S."/>
            <person name="Shea T.P."/>
            <person name="Petrus S."/>
            <person name="Munoz J.F."/>
            <person name="Poplawski S."/>
            <person name="Goldman W.E."/>
            <person name="Michael T."/>
            <person name="Cuomo C.A."/>
            <person name="Sil A."/>
            <person name="Beyhan S."/>
        </authorList>
    </citation>
    <scope>NUCLEOTIDE SEQUENCE [LARGE SCALE GENOMIC DNA]</scope>
    <source>
        <strain evidence="3 4">G184AR</strain>
    </source>
</reference>
<feature type="region of interest" description="Disordered" evidence="1">
    <location>
        <begin position="1"/>
        <end position="103"/>
    </location>
</feature>
<dbReference type="OrthoDB" id="3919880at2759"/>
<feature type="compositionally biased region" description="Acidic residues" evidence="1">
    <location>
        <begin position="44"/>
        <end position="61"/>
    </location>
</feature>
<feature type="domain" description="DUF6589" evidence="2">
    <location>
        <begin position="403"/>
        <end position="789"/>
    </location>
</feature>
<evidence type="ECO:0000313" key="3">
    <source>
        <dbReference type="EMBL" id="KAG5294025.1"/>
    </source>
</evidence>
<protein>
    <recommendedName>
        <fullName evidence="2">DUF6589 domain-containing protein</fullName>
    </recommendedName>
</protein>
<feature type="compositionally biased region" description="Polar residues" evidence="1">
    <location>
        <begin position="1"/>
        <end position="28"/>
    </location>
</feature>
<proteinExistence type="predicted"/>
<accession>A0A8H7YKF9</accession>
<dbReference type="EMBL" id="JAEVHI010000004">
    <property type="protein sequence ID" value="KAG5294025.1"/>
    <property type="molecule type" value="Genomic_DNA"/>
</dbReference>
<dbReference type="Pfam" id="PF20231">
    <property type="entry name" value="DUF6589"/>
    <property type="match status" value="1"/>
</dbReference>
<dbReference type="Proteomes" id="UP000670092">
    <property type="component" value="Unassembled WGS sequence"/>
</dbReference>
<comment type="caution">
    <text evidence="3">The sequence shown here is derived from an EMBL/GenBank/DDBJ whole genome shotgun (WGS) entry which is preliminary data.</text>
</comment>
<evidence type="ECO:0000259" key="2">
    <source>
        <dbReference type="Pfam" id="PF20231"/>
    </source>
</evidence>
<sequence>MPQPLTKDTVSFESQDTQHQARSNQYPSSLEDESSQQPLHSLNDLDDGYETSDSDLTDLESIDTPSEFETTGINTPPACSQPNTRGPQRLPTMPHNQQKKRSKLSRVVKALQRNGWGMEAFIDAWIQSPDILTHKRYRTPAKRRNALYSALSKSEAFHGHHHYIALLKQELKHLINTPYFAKFNHGVDLDTIDFQAAFETIRTDAPTWFKLLTPVLKNKRANRKSYEWGSDETTAIKRLFVIMSIICHSYSLKNSNFFSSILSAYFHGSGVKRRVIETISSFGLCLSYVMGNKLMTEIAKQEKMKLRQLVKDPRAVIVYDNMNFKETVRDETIGHNDYMAAVTTAAVVISPAIPESGLTQIMHDSTRLLTLKEIIDAPGVAGNDYGLRKKITLCLISDAVRKVHDEGVKKVFSTADALLPQMPVLDTLPVYRTRFQQLGAIFENEGTIAGTMRVHEKIFNSYLDLSKDHTAFSTRLFPVYGDALTTKLIRSVKIEQSKSTDIFEQRNWLHPVSGWFHIQMNLLSTIVRTHFEAGVSEEARHCIQSDLACWNRNSMTSTNPKYHLLEPMISQSFASRSLALFYAAMQHRGYPIVNHEHSEDIDTIIHQLNPSQYLQLIEDVYTKAFTLDAWTGTDSQTSQSTQDIEFRTMCRLLRESELFIRICYAVKYGDIGLLEYSIPSLIIFFLGAGQHNYATEMLHYYWILQSAKSPSLRRAIMASGLVNWPGKPGSFKAIDLGMEHLNGSCKLEMKCYKNSTKNTYLIFDRVCLSNTWVHQLRRILESTFGRPLTGEHTSAVTKLEIFSMARSLLKDGYTSPRDLLLLPKKRMFDSLDILTIGVENLEKKIEHFNQAWVQQRSVSMNLNFDDIIISAEVEAYSEEFNDNREQESIFIENTLSLSTVNNSPDISEPILEENN</sequence>
<name>A0A8H7YKF9_AJECA</name>
<organism evidence="3 4">
    <name type="scientific">Ajellomyces capsulatus</name>
    <name type="common">Darling's disease fungus</name>
    <name type="synonym">Histoplasma capsulatum</name>
    <dbReference type="NCBI Taxonomy" id="5037"/>
    <lineage>
        <taxon>Eukaryota</taxon>
        <taxon>Fungi</taxon>
        <taxon>Dikarya</taxon>
        <taxon>Ascomycota</taxon>
        <taxon>Pezizomycotina</taxon>
        <taxon>Eurotiomycetes</taxon>
        <taxon>Eurotiomycetidae</taxon>
        <taxon>Onygenales</taxon>
        <taxon>Ajellomycetaceae</taxon>
        <taxon>Histoplasma</taxon>
    </lineage>
</organism>
<gene>
    <name evidence="3" type="ORF">I7I52_05532</name>
</gene>
<dbReference type="AlphaFoldDB" id="A0A8H7YKF9"/>
<dbReference type="VEuPathDB" id="FungiDB:I7I52_05532"/>
<evidence type="ECO:0000256" key="1">
    <source>
        <dbReference type="SAM" id="MobiDB-lite"/>
    </source>
</evidence>
<dbReference type="InterPro" id="IPR046496">
    <property type="entry name" value="DUF6589"/>
</dbReference>
<evidence type="ECO:0000313" key="4">
    <source>
        <dbReference type="Proteomes" id="UP000670092"/>
    </source>
</evidence>